<dbReference type="Proteomes" id="UP000748752">
    <property type="component" value="Unassembled WGS sequence"/>
</dbReference>
<evidence type="ECO:0000259" key="1">
    <source>
        <dbReference type="Pfam" id="PF00535"/>
    </source>
</evidence>
<sequence>MKISVVTATYHCADTIGDCLGSVAGQSLAEREHIVIDGASTDGTLEVLRAHEAGLAALVSEPDDGIYSGLNKGLARASGDAVGLLHGDDVYADTQVLARVADAFADPAVEAVYGDLVYVAKDDLGRVIRYWRAGAFRPGRLRRGWMPPHPTLFLRRSVYERFGLFDTRYQIAADYDLMLRVLSQLSGRVVYLPQVLVRMRVGGASNRSLRQVVRKSWEDYRALRANGVGGVGALAWKNLSKVPQLFVRQ</sequence>
<comment type="caution">
    <text evidence="2">The sequence shown here is derived from an EMBL/GenBank/DDBJ whole genome shotgun (WGS) entry which is preliminary data.</text>
</comment>
<accession>A0ABS1CNA0</accession>
<dbReference type="SUPFAM" id="SSF53448">
    <property type="entry name" value="Nucleotide-diphospho-sugar transferases"/>
    <property type="match status" value="1"/>
</dbReference>
<gene>
    <name evidence="2" type="ORF">CKO31_21745</name>
</gene>
<proteinExistence type="predicted"/>
<reference evidence="2 3" key="1">
    <citation type="journal article" date="2020" name="Microorganisms">
        <title>Osmotic Adaptation and Compatible Solute Biosynthesis of Phototrophic Bacteria as Revealed from Genome Analyses.</title>
        <authorList>
            <person name="Imhoff J.F."/>
            <person name="Rahn T."/>
            <person name="Kunzel S."/>
            <person name="Keller A."/>
            <person name="Neulinger S.C."/>
        </authorList>
    </citation>
    <scope>NUCLEOTIDE SEQUENCE [LARGE SCALE GENOMIC DNA]</scope>
    <source>
        <strain evidence="2 3">DSM 6210</strain>
    </source>
</reference>
<keyword evidence="2" id="KW-0808">Transferase</keyword>
<protein>
    <submittedName>
        <fullName evidence="2">Glycosyl transferase</fullName>
    </submittedName>
</protein>
<dbReference type="InterPro" id="IPR050834">
    <property type="entry name" value="Glycosyltransf_2"/>
</dbReference>
<dbReference type="PANTHER" id="PTHR43685:SF2">
    <property type="entry name" value="GLYCOSYLTRANSFERASE 2-LIKE DOMAIN-CONTAINING PROTEIN"/>
    <property type="match status" value="1"/>
</dbReference>
<dbReference type="EMBL" id="NRRV01000079">
    <property type="protein sequence ID" value="MBK1633327.1"/>
    <property type="molecule type" value="Genomic_DNA"/>
</dbReference>
<dbReference type="CDD" id="cd06433">
    <property type="entry name" value="GT_2_WfgS_like"/>
    <property type="match status" value="1"/>
</dbReference>
<dbReference type="GO" id="GO:0016740">
    <property type="term" value="F:transferase activity"/>
    <property type="evidence" value="ECO:0007669"/>
    <property type="project" value="UniProtKB-KW"/>
</dbReference>
<name>A0ABS1CNA0_9GAMM</name>
<dbReference type="InterPro" id="IPR029044">
    <property type="entry name" value="Nucleotide-diphossugar_trans"/>
</dbReference>
<dbReference type="PANTHER" id="PTHR43685">
    <property type="entry name" value="GLYCOSYLTRANSFERASE"/>
    <property type="match status" value="1"/>
</dbReference>
<dbReference type="InterPro" id="IPR001173">
    <property type="entry name" value="Glyco_trans_2-like"/>
</dbReference>
<organism evidence="2 3">
    <name type="scientific">Thiohalocapsa halophila</name>
    <dbReference type="NCBI Taxonomy" id="69359"/>
    <lineage>
        <taxon>Bacteria</taxon>
        <taxon>Pseudomonadati</taxon>
        <taxon>Pseudomonadota</taxon>
        <taxon>Gammaproteobacteria</taxon>
        <taxon>Chromatiales</taxon>
        <taxon>Chromatiaceae</taxon>
        <taxon>Thiohalocapsa</taxon>
    </lineage>
</organism>
<feature type="domain" description="Glycosyltransferase 2-like" evidence="1">
    <location>
        <begin position="4"/>
        <end position="131"/>
    </location>
</feature>
<evidence type="ECO:0000313" key="2">
    <source>
        <dbReference type="EMBL" id="MBK1633327.1"/>
    </source>
</evidence>
<dbReference type="Pfam" id="PF00535">
    <property type="entry name" value="Glycos_transf_2"/>
    <property type="match status" value="1"/>
</dbReference>
<evidence type="ECO:0000313" key="3">
    <source>
        <dbReference type="Proteomes" id="UP000748752"/>
    </source>
</evidence>
<keyword evidence="3" id="KW-1185">Reference proteome</keyword>
<dbReference type="Gene3D" id="3.90.550.10">
    <property type="entry name" value="Spore Coat Polysaccharide Biosynthesis Protein SpsA, Chain A"/>
    <property type="match status" value="1"/>
</dbReference>
<dbReference type="RefSeq" id="WP_200241645.1">
    <property type="nucleotide sequence ID" value="NZ_NRRV01000079.1"/>
</dbReference>